<comment type="similarity">
    <text evidence="12">In the C-terminal section; belongs to the imidazoleglycerol-phosphate dehydratase family.</text>
</comment>
<dbReference type="GO" id="GO:0000105">
    <property type="term" value="P:L-histidine biosynthetic process"/>
    <property type="evidence" value="ECO:0007669"/>
    <property type="project" value="UniProtKB-UniRule"/>
</dbReference>
<evidence type="ECO:0000256" key="3">
    <source>
        <dbReference type="ARBA" id="ARBA00022490"/>
    </source>
</evidence>
<dbReference type="HAMAP" id="MF_01022">
    <property type="entry name" value="Bifunc_HisB"/>
    <property type="match status" value="1"/>
</dbReference>
<dbReference type="NCBIfam" id="TIGR01656">
    <property type="entry name" value="Histidinol-ppas"/>
    <property type="match status" value="1"/>
</dbReference>
<dbReference type="EMBL" id="QLMA01000001">
    <property type="protein sequence ID" value="RAJ87633.1"/>
    <property type="molecule type" value="Genomic_DNA"/>
</dbReference>
<dbReference type="PANTHER" id="PTHR23133:SF2">
    <property type="entry name" value="IMIDAZOLEGLYCEROL-PHOSPHATE DEHYDRATASE"/>
    <property type="match status" value="1"/>
</dbReference>
<dbReference type="InterPro" id="IPR020566">
    <property type="entry name" value="His_synth_bifunc_HisB"/>
</dbReference>
<comment type="catalytic activity">
    <reaction evidence="11 12">
        <text>L-histidinol phosphate + H2O = L-histidinol + phosphate</text>
        <dbReference type="Rhea" id="RHEA:14465"/>
        <dbReference type="ChEBI" id="CHEBI:15377"/>
        <dbReference type="ChEBI" id="CHEBI:43474"/>
        <dbReference type="ChEBI" id="CHEBI:57699"/>
        <dbReference type="ChEBI" id="CHEBI:57980"/>
        <dbReference type="EC" id="3.1.3.15"/>
    </reaction>
</comment>
<dbReference type="NCBIfam" id="NF003937">
    <property type="entry name" value="PRK05446.1"/>
    <property type="match status" value="1"/>
</dbReference>
<feature type="binding site" evidence="12">
    <location>
        <position position="8"/>
    </location>
    <ligand>
        <name>Mg(2+)</name>
        <dbReference type="ChEBI" id="CHEBI:18420"/>
    </ligand>
</feature>
<feature type="binding site" evidence="12">
    <location>
        <position position="10"/>
    </location>
    <ligand>
        <name>Mg(2+)</name>
        <dbReference type="ChEBI" id="CHEBI:18420"/>
    </ligand>
</feature>
<dbReference type="NCBIfam" id="TIGR01261">
    <property type="entry name" value="hisB_Nterm"/>
    <property type="match status" value="1"/>
</dbReference>
<dbReference type="PROSITE" id="PS00955">
    <property type="entry name" value="IGP_DEHYDRATASE_2"/>
    <property type="match status" value="1"/>
</dbReference>
<feature type="region of interest" description="Histidinol-phosphatase" evidence="12">
    <location>
        <begin position="1"/>
        <end position="187"/>
    </location>
</feature>
<dbReference type="OrthoDB" id="9790411at2"/>
<dbReference type="SUPFAM" id="SSF54211">
    <property type="entry name" value="Ribosomal protein S5 domain 2-like"/>
    <property type="match status" value="2"/>
</dbReference>
<keyword evidence="4 12" id="KW-0028">Amino-acid biosynthesis</keyword>
<organism evidence="13 14">
    <name type="scientific">Chitinophaga dinghuensis</name>
    <dbReference type="NCBI Taxonomy" id="1539050"/>
    <lineage>
        <taxon>Bacteria</taxon>
        <taxon>Pseudomonadati</taxon>
        <taxon>Bacteroidota</taxon>
        <taxon>Chitinophagia</taxon>
        <taxon>Chitinophagales</taxon>
        <taxon>Chitinophagaceae</taxon>
        <taxon>Chitinophaga</taxon>
    </lineage>
</organism>
<dbReference type="InterPro" id="IPR006543">
    <property type="entry name" value="Histidinol-phos"/>
</dbReference>
<dbReference type="Pfam" id="PF13242">
    <property type="entry name" value="Hydrolase_like"/>
    <property type="match status" value="1"/>
</dbReference>
<gene>
    <name evidence="12" type="primary">hisB</name>
    <name evidence="13" type="ORF">CLV59_101394</name>
</gene>
<dbReference type="FunFam" id="3.30.230.40:FF:000003">
    <property type="entry name" value="Imidazoleglycerol-phosphate dehydratase HisB"/>
    <property type="match status" value="1"/>
</dbReference>
<dbReference type="InterPro" id="IPR020565">
    <property type="entry name" value="ImidazoleglycerP_deHydtase_CS"/>
</dbReference>
<comment type="cofactor">
    <cofactor evidence="1 12">
        <name>Mg(2+)</name>
        <dbReference type="ChEBI" id="CHEBI:18420"/>
    </cofactor>
</comment>
<feature type="binding site" evidence="12">
    <location>
        <position position="129"/>
    </location>
    <ligand>
        <name>Mg(2+)</name>
        <dbReference type="ChEBI" id="CHEBI:18420"/>
    </ligand>
</feature>
<dbReference type="InterPro" id="IPR038494">
    <property type="entry name" value="IGPD_sf"/>
</dbReference>
<dbReference type="GO" id="GO:0046872">
    <property type="term" value="F:metal ion binding"/>
    <property type="evidence" value="ECO:0007669"/>
    <property type="project" value="UniProtKB-KW"/>
</dbReference>
<keyword evidence="10 12" id="KW-0511">Multifunctional enzyme</keyword>
<feature type="region of interest" description="Imidazoleglycerol-phosphate dehydratase" evidence="12">
    <location>
        <begin position="188"/>
        <end position="378"/>
    </location>
</feature>
<dbReference type="Gene3D" id="3.30.230.40">
    <property type="entry name" value="Imidazole glycerol phosphate dehydratase, domain 1"/>
    <property type="match status" value="2"/>
</dbReference>
<dbReference type="GO" id="GO:0005737">
    <property type="term" value="C:cytoplasm"/>
    <property type="evidence" value="ECO:0007669"/>
    <property type="project" value="UniProtKB-SubCell"/>
</dbReference>
<comment type="catalytic activity">
    <reaction evidence="12">
        <text>D-erythro-1-(imidazol-4-yl)glycerol 3-phosphate = 3-(imidazol-4-yl)-2-oxopropyl phosphate + H2O</text>
        <dbReference type="Rhea" id="RHEA:11040"/>
        <dbReference type="ChEBI" id="CHEBI:15377"/>
        <dbReference type="ChEBI" id="CHEBI:57766"/>
        <dbReference type="ChEBI" id="CHEBI:58278"/>
        <dbReference type="EC" id="4.2.1.19"/>
    </reaction>
</comment>
<keyword evidence="9 12" id="KW-0456">Lyase</keyword>
<evidence type="ECO:0000313" key="14">
    <source>
        <dbReference type="Proteomes" id="UP000249819"/>
    </source>
</evidence>
<keyword evidence="6 12" id="KW-0378">Hydrolase</keyword>
<dbReference type="PROSITE" id="PS00954">
    <property type="entry name" value="IGP_DEHYDRATASE_1"/>
    <property type="match status" value="1"/>
</dbReference>
<dbReference type="SUPFAM" id="SSF56784">
    <property type="entry name" value="HAD-like"/>
    <property type="match status" value="1"/>
</dbReference>
<dbReference type="UniPathway" id="UPA00031">
    <property type="reaction ID" value="UER00011"/>
</dbReference>
<comment type="pathway">
    <text evidence="12">Amino-acid biosynthesis; L-histidine biosynthesis; L-histidine from 5-phospho-alpha-D-ribose 1-diphosphate: step 8/9.</text>
</comment>
<dbReference type="CDD" id="cd07914">
    <property type="entry name" value="IGPD"/>
    <property type="match status" value="1"/>
</dbReference>
<reference evidence="13 14" key="1">
    <citation type="submission" date="2018-06" db="EMBL/GenBank/DDBJ databases">
        <title>Genomic Encyclopedia of Archaeal and Bacterial Type Strains, Phase II (KMG-II): from individual species to whole genera.</title>
        <authorList>
            <person name="Goeker M."/>
        </authorList>
    </citation>
    <scope>NUCLEOTIDE SEQUENCE [LARGE SCALE GENOMIC DNA]</scope>
    <source>
        <strain evidence="13 14">DSM 29821</strain>
    </source>
</reference>
<evidence type="ECO:0000256" key="11">
    <source>
        <dbReference type="ARBA" id="ARBA00049158"/>
    </source>
</evidence>
<dbReference type="NCBIfam" id="NF002114">
    <property type="entry name" value="PRK00951.2-4"/>
    <property type="match status" value="1"/>
</dbReference>
<evidence type="ECO:0000256" key="8">
    <source>
        <dbReference type="ARBA" id="ARBA00023102"/>
    </source>
</evidence>
<name>A0A327WAM3_9BACT</name>
<evidence type="ECO:0000256" key="4">
    <source>
        <dbReference type="ARBA" id="ARBA00022605"/>
    </source>
</evidence>
<dbReference type="EC" id="4.2.1.19" evidence="12"/>
<dbReference type="Pfam" id="PF00475">
    <property type="entry name" value="IGPD"/>
    <property type="match status" value="1"/>
</dbReference>
<dbReference type="Gene3D" id="3.40.50.1000">
    <property type="entry name" value="HAD superfamily/HAD-like"/>
    <property type="match status" value="1"/>
</dbReference>
<dbReference type="GO" id="GO:0004401">
    <property type="term" value="F:histidinol-phosphatase activity"/>
    <property type="evidence" value="ECO:0007669"/>
    <property type="project" value="UniProtKB-UniRule"/>
</dbReference>
<feature type="active site" description="Nucleophile" evidence="12">
    <location>
        <position position="8"/>
    </location>
</feature>
<comment type="caution">
    <text evidence="12">Lacks conserved residue(s) required for the propagation of feature annotation.</text>
</comment>
<keyword evidence="7 12" id="KW-0460">Magnesium</keyword>
<evidence type="ECO:0000256" key="10">
    <source>
        <dbReference type="ARBA" id="ARBA00023268"/>
    </source>
</evidence>
<dbReference type="Proteomes" id="UP000249819">
    <property type="component" value="Unassembled WGS sequence"/>
</dbReference>
<dbReference type="InterPro" id="IPR036412">
    <property type="entry name" value="HAD-like_sf"/>
</dbReference>
<evidence type="ECO:0000256" key="5">
    <source>
        <dbReference type="ARBA" id="ARBA00022723"/>
    </source>
</evidence>
<dbReference type="EC" id="3.1.3.15" evidence="12"/>
<evidence type="ECO:0000256" key="6">
    <source>
        <dbReference type="ARBA" id="ARBA00022801"/>
    </source>
</evidence>
<evidence type="ECO:0000256" key="12">
    <source>
        <dbReference type="HAMAP-Rule" id="MF_01022"/>
    </source>
</evidence>
<accession>A0A327WAM3</accession>
<dbReference type="InterPro" id="IPR006549">
    <property type="entry name" value="HAD-SF_hydro_IIIA"/>
</dbReference>
<evidence type="ECO:0000256" key="2">
    <source>
        <dbReference type="ARBA" id="ARBA00005047"/>
    </source>
</evidence>
<evidence type="ECO:0000313" key="13">
    <source>
        <dbReference type="EMBL" id="RAJ87633.1"/>
    </source>
</evidence>
<dbReference type="PANTHER" id="PTHR23133">
    <property type="entry name" value="IMIDAZOLEGLYCEROL-PHOSPHATE DEHYDRATASE HIS7"/>
    <property type="match status" value="1"/>
</dbReference>
<sequence length="378" mass="42099">MKRVLFIDRDGTLIKEVPPTYQIDSLEKVEFYPKVFVNMAKIASELGYELAMVTNQDGLGTASFPEDTFWPAQNMILKAFENEGVVFDDIFVDRSFPADNAPTRKPGTGMLTKYFSGDYDLENSFVIGDRITDVQLAKNLGAKAIWMNEGTGLGSGEIADTAAGLRDVIALESTNWDKIYEFLKVGLRTVTHVRKTNETDITITLNLDGTGKANIHTGLGFFDHMLDQIARHGSIDLEIIAKGDLHIDEHHTIEDTGIALGEAIAKGLGDKRGIERYGFSLPMDDCFAQVGIDFGGRNWLVWEADFKREKIGEMPTEMFYHFFKSFSDGARANLNVKAEGQNEHHKIEAIFKAFAKAVKMAVKRNPTKMQLPSTKGVL</sequence>
<comment type="subcellular location">
    <subcellularLocation>
        <location evidence="12">Cytoplasm</location>
    </subcellularLocation>
</comment>
<keyword evidence="5 12" id="KW-0479">Metal-binding</keyword>
<dbReference type="InterPro" id="IPR005954">
    <property type="entry name" value="HisB_N"/>
</dbReference>
<feature type="active site" description="Proton donor" evidence="12">
    <location>
        <position position="10"/>
    </location>
</feature>
<keyword evidence="8 12" id="KW-0368">Histidine biosynthesis</keyword>
<dbReference type="FunFam" id="3.30.230.40:FF:000001">
    <property type="entry name" value="Imidazoleglycerol-phosphate dehydratase HisB"/>
    <property type="match status" value="1"/>
</dbReference>
<comment type="caution">
    <text evidence="13">The sequence shown here is derived from an EMBL/GenBank/DDBJ whole genome shotgun (WGS) entry which is preliminary data.</text>
</comment>
<keyword evidence="3 12" id="KW-0963">Cytoplasm</keyword>
<proteinExistence type="inferred from homology"/>
<dbReference type="InterPro" id="IPR020568">
    <property type="entry name" value="Ribosomal_Su5_D2-typ_SF"/>
</dbReference>
<dbReference type="RefSeq" id="WP_111590311.1">
    <property type="nucleotide sequence ID" value="NZ_QLMA01000001.1"/>
</dbReference>
<dbReference type="NCBIfam" id="TIGR01662">
    <property type="entry name" value="HAD-SF-IIIA"/>
    <property type="match status" value="1"/>
</dbReference>
<comment type="similarity">
    <text evidence="12">In the N-terminal section; belongs to the histidinol-phosphatase family.</text>
</comment>
<evidence type="ECO:0000256" key="1">
    <source>
        <dbReference type="ARBA" id="ARBA00001946"/>
    </source>
</evidence>
<dbReference type="NCBIfam" id="NF002111">
    <property type="entry name" value="PRK00951.2-1"/>
    <property type="match status" value="1"/>
</dbReference>
<dbReference type="HAMAP" id="MF_00076">
    <property type="entry name" value="HisB"/>
    <property type="match status" value="1"/>
</dbReference>
<comment type="pathway">
    <text evidence="2 12">Amino-acid biosynthesis; L-histidine biosynthesis; L-histidine from 5-phospho-alpha-D-ribose 1-diphosphate: step 6/9.</text>
</comment>
<protein>
    <recommendedName>
        <fullName evidence="12">Histidine biosynthesis bifunctional protein HisB</fullName>
    </recommendedName>
    <domain>
        <recommendedName>
            <fullName evidence="12">Histidinol-phosphatase</fullName>
            <ecNumber evidence="12">3.1.3.15</ecNumber>
        </recommendedName>
    </domain>
    <domain>
        <recommendedName>
            <fullName evidence="12">Imidazoleglycerol-phosphate dehydratase</fullName>
            <shortName evidence="12">IGPD</shortName>
            <ecNumber evidence="12">4.2.1.19</ecNumber>
        </recommendedName>
    </domain>
</protein>
<dbReference type="GO" id="GO:0004424">
    <property type="term" value="F:imidazoleglycerol-phosphate dehydratase activity"/>
    <property type="evidence" value="ECO:0007669"/>
    <property type="project" value="UniProtKB-UniRule"/>
</dbReference>
<dbReference type="InterPro" id="IPR023214">
    <property type="entry name" value="HAD_sf"/>
</dbReference>
<evidence type="ECO:0000256" key="9">
    <source>
        <dbReference type="ARBA" id="ARBA00023239"/>
    </source>
</evidence>
<dbReference type="AlphaFoldDB" id="A0A327WAM3"/>
<keyword evidence="14" id="KW-1185">Reference proteome</keyword>
<dbReference type="InterPro" id="IPR000807">
    <property type="entry name" value="ImidazoleglycerolP_deHydtase"/>
</dbReference>
<evidence type="ECO:0000256" key="7">
    <source>
        <dbReference type="ARBA" id="ARBA00022842"/>
    </source>
</evidence>